<protein>
    <submittedName>
        <fullName evidence="1">Uncharacterized protein</fullName>
    </submittedName>
</protein>
<sequence length="34" mass="4136">MTSHLELGLYHLTIKDFVVVAKVVKKLYFMWRLR</sequence>
<dbReference type="EMBL" id="GGEC01075567">
    <property type="protein sequence ID" value="MBX56051.1"/>
    <property type="molecule type" value="Transcribed_RNA"/>
</dbReference>
<organism evidence="1">
    <name type="scientific">Rhizophora mucronata</name>
    <name type="common">Asiatic mangrove</name>
    <dbReference type="NCBI Taxonomy" id="61149"/>
    <lineage>
        <taxon>Eukaryota</taxon>
        <taxon>Viridiplantae</taxon>
        <taxon>Streptophyta</taxon>
        <taxon>Embryophyta</taxon>
        <taxon>Tracheophyta</taxon>
        <taxon>Spermatophyta</taxon>
        <taxon>Magnoliopsida</taxon>
        <taxon>eudicotyledons</taxon>
        <taxon>Gunneridae</taxon>
        <taxon>Pentapetalae</taxon>
        <taxon>rosids</taxon>
        <taxon>fabids</taxon>
        <taxon>Malpighiales</taxon>
        <taxon>Rhizophoraceae</taxon>
        <taxon>Rhizophora</taxon>
    </lineage>
</organism>
<reference evidence="1" key="1">
    <citation type="submission" date="2018-02" db="EMBL/GenBank/DDBJ databases">
        <title>Rhizophora mucronata_Transcriptome.</title>
        <authorList>
            <person name="Meera S.P."/>
            <person name="Sreeshan A."/>
            <person name="Augustine A."/>
        </authorList>
    </citation>
    <scope>NUCLEOTIDE SEQUENCE</scope>
    <source>
        <tissue evidence="1">Leaf</tissue>
    </source>
</reference>
<dbReference type="AlphaFoldDB" id="A0A2P2PN15"/>
<accession>A0A2P2PN15</accession>
<name>A0A2P2PN15_RHIMU</name>
<proteinExistence type="predicted"/>
<evidence type="ECO:0000313" key="1">
    <source>
        <dbReference type="EMBL" id="MBX56051.1"/>
    </source>
</evidence>